<protein>
    <submittedName>
        <fullName evidence="1">Uncharacterized protein</fullName>
    </submittedName>
</protein>
<proteinExistence type="predicted"/>
<dbReference type="AlphaFoldDB" id="A0AAD7C9W7"/>
<organism evidence="1 2">
    <name type="scientific">Mycena rosella</name>
    <name type="common">Pink bonnet</name>
    <name type="synonym">Agaricus rosellus</name>
    <dbReference type="NCBI Taxonomy" id="1033263"/>
    <lineage>
        <taxon>Eukaryota</taxon>
        <taxon>Fungi</taxon>
        <taxon>Dikarya</taxon>
        <taxon>Basidiomycota</taxon>
        <taxon>Agaricomycotina</taxon>
        <taxon>Agaricomycetes</taxon>
        <taxon>Agaricomycetidae</taxon>
        <taxon>Agaricales</taxon>
        <taxon>Marasmiineae</taxon>
        <taxon>Mycenaceae</taxon>
        <taxon>Mycena</taxon>
    </lineage>
</organism>
<evidence type="ECO:0000313" key="2">
    <source>
        <dbReference type="Proteomes" id="UP001221757"/>
    </source>
</evidence>
<sequence>MFDDTPLLRTVHLVNLHSQLVTLPWAQLTPLVIEKISMGELLTVLFTPCHQPRESSPPFAPPIDFVEETIVDALRILPFLTIPRLRDLKLALSRGISRITPMSAHALDWLYLYLQECDVPRFLEYISSLPPSLRTAKIAISSGCAAVLSPLLARLNDDPALLPGLGSLAITVLASCLAPHAPVVPRLLSDMLRTQWAMRLRTFELVSWCPLPSVDAEMAELVADGLKIRMEMQSDPHDDFGGAEF</sequence>
<dbReference type="Proteomes" id="UP001221757">
    <property type="component" value="Unassembled WGS sequence"/>
</dbReference>
<name>A0AAD7C9W7_MYCRO</name>
<gene>
    <name evidence="1" type="ORF">B0H17DRAFT_1216330</name>
</gene>
<comment type="caution">
    <text evidence="1">The sequence shown here is derived from an EMBL/GenBank/DDBJ whole genome shotgun (WGS) entry which is preliminary data.</text>
</comment>
<evidence type="ECO:0000313" key="1">
    <source>
        <dbReference type="EMBL" id="KAJ7642874.1"/>
    </source>
</evidence>
<dbReference type="EMBL" id="JARKIE010000413">
    <property type="protein sequence ID" value="KAJ7642874.1"/>
    <property type="molecule type" value="Genomic_DNA"/>
</dbReference>
<accession>A0AAD7C9W7</accession>
<keyword evidence="2" id="KW-1185">Reference proteome</keyword>
<reference evidence="1" key="1">
    <citation type="submission" date="2023-03" db="EMBL/GenBank/DDBJ databases">
        <title>Massive genome expansion in bonnet fungi (Mycena s.s.) driven by repeated elements and novel gene families across ecological guilds.</title>
        <authorList>
            <consortium name="Lawrence Berkeley National Laboratory"/>
            <person name="Harder C.B."/>
            <person name="Miyauchi S."/>
            <person name="Viragh M."/>
            <person name="Kuo A."/>
            <person name="Thoen E."/>
            <person name="Andreopoulos B."/>
            <person name="Lu D."/>
            <person name="Skrede I."/>
            <person name="Drula E."/>
            <person name="Henrissat B."/>
            <person name="Morin E."/>
            <person name="Kohler A."/>
            <person name="Barry K."/>
            <person name="LaButti K."/>
            <person name="Morin E."/>
            <person name="Salamov A."/>
            <person name="Lipzen A."/>
            <person name="Mereny Z."/>
            <person name="Hegedus B."/>
            <person name="Baldrian P."/>
            <person name="Stursova M."/>
            <person name="Weitz H."/>
            <person name="Taylor A."/>
            <person name="Grigoriev I.V."/>
            <person name="Nagy L.G."/>
            <person name="Martin F."/>
            <person name="Kauserud H."/>
        </authorList>
    </citation>
    <scope>NUCLEOTIDE SEQUENCE</scope>
    <source>
        <strain evidence="1">CBHHK067</strain>
    </source>
</reference>